<dbReference type="AlphaFoldDB" id="A0A2J6QNH1"/>
<feature type="compositionally biased region" description="Low complexity" evidence="1">
    <location>
        <begin position="63"/>
        <end position="80"/>
    </location>
</feature>
<reference evidence="2 3" key="1">
    <citation type="submission" date="2016-05" db="EMBL/GenBank/DDBJ databases">
        <title>A degradative enzymes factory behind the ericoid mycorrhizal symbiosis.</title>
        <authorList>
            <consortium name="DOE Joint Genome Institute"/>
            <person name="Martino E."/>
            <person name="Morin E."/>
            <person name="Grelet G."/>
            <person name="Kuo A."/>
            <person name="Kohler A."/>
            <person name="Daghino S."/>
            <person name="Barry K."/>
            <person name="Choi C."/>
            <person name="Cichocki N."/>
            <person name="Clum A."/>
            <person name="Copeland A."/>
            <person name="Hainaut M."/>
            <person name="Haridas S."/>
            <person name="Labutti K."/>
            <person name="Lindquist E."/>
            <person name="Lipzen A."/>
            <person name="Khouja H.-R."/>
            <person name="Murat C."/>
            <person name="Ohm R."/>
            <person name="Olson A."/>
            <person name="Spatafora J."/>
            <person name="Veneault-Fourrey C."/>
            <person name="Henrissat B."/>
            <person name="Grigoriev I."/>
            <person name="Martin F."/>
            <person name="Perotto S."/>
        </authorList>
    </citation>
    <scope>NUCLEOTIDE SEQUENCE [LARGE SCALE GENOMIC DNA]</scope>
    <source>
        <strain evidence="2 3">UAMH 7357</strain>
    </source>
</reference>
<evidence type="ECO:0000313" key="2">
    <source>
        <dbReference type="EMBL" id="PMD27794.1"/>
    </source>
</evidence>
<protein>
    <submittedName>
        <fullName evidence="2">Uncharacterized protein</fullName>
    </submittedName>
</protein>
<evidence type="ECO:0000313" key="3">
    <source>
        <dbReference type="Proteomes" id="UP000235672"/>
    </source>
</evidence>
<dbReference type="OrthoDB" id="5350396at2759"/>
<dbReference type="EMBL" id="KZ613465">
    <property type="protein sequence ID" value="PMD27794.1"/>
    <property type="molecule type" value="Genomic_DNA"/>
</dbReference>
<dbReference type="Proteomes" id="UP000235672">
    <property type="component" value="Unassembled WGS sequence"/>
</dbReference>
<organism evidence="2 3">
    <name type="scientific">Hyaloscypha hepaticicola</name>
    <dbReference type="NCBI Taxonomy" id="2082293"/>
    <lineage>
        <taxon>Eukaryota</taxon>
        <taxon>Fungi</taxon>
        <taxon>Dikarya</taxon>
        <taxon>Ascomycota</taxon>
        <taxon>Pezizomycotina</taxon>
        <taxon>Leotiomycetes</taxon>
        <taxon>Helotiales</taxon>
        <taxon>Hyaloscyphaceae</taxon>
        <taxon>Hyaloscypha</taxon>
    </lineage>
</organism>
<accession>A0A2J6QNH1</accession>
<feature type="compositionally biased region" description="Basic and acidic residues" evidence="1">
    <location>
        <begin position="691"/>
        <end position="708"/>
    </location>
</feature>
<gene>
    <name evidence="2" type="ORF">NA56DRAFT_147700</name>
</gene>
<dbReference type="STRING" id="1745343.A0A2J6QNH1"/>
<sequence>MPPVGNKSIRDFFKPSQPAPKPAPLPPSSSQPPSNFKNLPLAARPAIATKLARSQPAMGQAKSIVSSASAQAGSSAISSAPDPAKSLEAPNTHEQRDYTSGLSPLPTTEPSSSSVSPPPASEPTSSTLSQPKSKPTLPASEQPLGSVSPPKEENVPFPAVSSNVSSERVIQDSDDESDGSESSLEDLSALLAAKNSEVRAKQATNGITPSTPVASRHSAKTFNFHVSPLPVLSKHKFDLKSLVSRAEDHEATEASSKRVKAMMATRDSDEDTTMSDHAAELAKFPHGALLGSVVAEREDLEAHKVTRAIMRTEATVTEKRWYFFNTKSSAPKPQRTPFPTEAVPENWKTELVDPNTRYHSFVSGYAEDMVTIGKKLPDELFLWMLDEACLEASDPLRKSYLSIITVSNEQITRLLTPDLVRKVFQSLGGSPNGTDITQKVVPVPKLADPYGSGDWARLPSLINFFGHISKFLQIKTRTSIICMLLRMSVDHVVYENVDLLDSVQITISRLCRSTPEKEWDACCQELCKPLFECFEQPTLRLKIVDSISSIIPRTHDLRRRLAMCFYFNDISYSRAHSHSVMDLNVFIKRLEDPAFKTTPQTDYQELTALILLLDIAVDDARSTKLDLSDKAVEKKFDEDIEEFSAAIKDIMRQIGNPGAAFISRIEAKEVLELVSQRVSDTLRSKPKAKHTLFDGARRKPEDLESERRGMQSFITRVNEITGNRVNTKDSSN</sequence>
<evidence type="ECO:0000256" key="1">
    <source>
        <dbReference type="SAM" id="MobiDB-lite"/>
    </source>
</evidence>
<keyword evidence="3" id="KW-1185">Reference proteome</keyword>
<feature type="region of interest" description="Disordered" evidence="1">
    <location>
        <begin position="685"/>
        <end position="708"/>
    </location>
</feature>
<proteinExistence type="predicted"/>
<name>A0A2J6QNH1_9HELO</name>
<feature type="compositionally biased region" description="Pro residues" evidence="1">
    <location>
        <begin position="17"/>
        <end position="30"/>
    </location>
</feature>
<feature type="region of interest" description="Disordered" evidence="1">
    <location>
        <begin position="1"/>
        <end position="184"/>
    </location>
</feature>
<feature type="compositionally biased region" description="Low complexity" evidence="1">
    <location>
        <begin position="99"/>
        <end position="115"/>
    </location>
</feature>